<evidence type="ECO:0000313" key="4">
    <source>
        <dbReference type="EMBL" id="CAG36996.1"/>
    </source>
</evidence>
<dbReference type="STRING" id="177439.DP2267"/>
<dbReference type="Gene3D" id="3.40.50.150">
    <property type="entry name" value="Vaccinia Virus protein VP39"/>
    <property type="match status" value="1"/>
</dbReference>
<dbReference type="InterPro" id="IPR050210">
    <property type="entry name" value="tRNA_Adenine-N(6)_MTase"/>
</dbReference>
<protein>
    <recommendedName>
        <fullName evidence="3">Methyltransferase small domain-containing protein</fullName>
    </recommendedName>
</protein>
<dbReference type="GO" id="GO:0032259">
    <property type="term" value="P:methylation"/>
    <property type="evidence" value="ECO:0007669"/>
    <property type="project" value="UniProtKB-KW"/>
</dbReference>
<organism evidence="4 5">
    <name type="scientific">Desulfotalea psychrophila (strain LSv54 / DSM 12343)</name>
    <dbReference type="NCBI Taxonomy" id="177439"/>
    <lineage>
        <taxon>Bacteria</taxon>
        <taxon>Pseudomonadati</taxon>
        <taxon>Thermodesulfobacteriota</taxon>
        <taxon>Desulfobulbia</taxon>
        <taxon>Desulfobulbales</taxon>
        <taxon>Desulfocapsaceae</taxon>
        <taxon>Desulfotalea</taxon>
    </lineage>
</organism>
<dbReference type="GO" id="GO:0008757">
    <property type="term" value="F:S-adenosylmethionine-dependent methyltransferase activity"/>
    <property type="evidence" value="ECO:0007669"/>
    <property type="project" value="UniProtKB-ARBA"/>
</dbReference>
<dbReference type="Pfam" id="PF05175">
    <property type="entry name" value="MTS"/>
    <property type="match status" value="1"/>
</dbReference>
<dbReference type="eggNOG" id="COG4123">
    <property type="taxonomic scope" value="Bacteria"/>
</dbReference>
<dbReference type="HOGENOM" id="CLU_061983_3_1_7"/>
<dbReference type="RefSeq" id="WP_011189508.1">
    <property type="nucleotide sequence ID" value="NC_006138.1"/>
</dbReference>
<sequence>MNRSGQRDKREESPEEFSHDTLFSGELSCRQHREGYRFSLDAVLAAHFLPPRKQARIIDLGSGSGIIALIMAYRWRNLGVHITGFERQQSLISLAKGNIELNGYDEICTIKEGDVRHILQHLPPESFEQLVSNPPFFPLGSGRPSQNREAYQARHQVAGGIEDFLYAASKVLANKGHAVFIYPANGLTDFLLAARKNRLEPKRIQYIYDYPEGESEARLFLIHCQKNGGAGLKTERPFYVYEKKNGAYHESMQRLYEPSSQEASF</sequence>
<evidence type="ECO:0000313" key="5">
    <source>
        <dbReference type="Proteomes" id="UP000000602"/>
    </source>
</evidence>
<evidence type="ECO:0000256" key="1">
    <source>
        <dbReference type="ARBA" id="ARBA00022603"/>
    </source>
</evidence>
<keyword evidence="1" id="KW-0808">Transferase</keyword>
<dbReference type="EMBL" id="CR522870">
    <property type="protein sequence ID" value="CAG36996.1"/>
    <property type="molecule type" value="Genomic_DNA"/>
</dbReference>
<evidence type="ECO:0000259" key="3">
    <source>
        <dbReference type="Pfam" id="PF05175"/>
    </source>
</evidence>
<dbReference type="PANTHER" id="PTHR47739:SF1">
    <property type="entry name" value="TRNA1(VAL) (ADENINE(37)-N6)-METHYLTRANSFERASE"/>
    <property type="match status" value="1"/>
</dbReference>
<gene>
    <name evidence="4" type="ordered locus">DP2267</name>
</gene>
<proteinExistence type="predicted"/>
<dbReference type="SUPFAM" id="SSF53335">
    <property type="entry name" value="S-adenosyl-L-methionine-dependent methyltransferases"/>
    <property type="match status" value="1"/>
</dbReference>
<dbReference type="AlphaFoldDB" id="Q6AKX9"/>
<dbReference type="Proteomes" id="UP000000602">
    <property type="component" value="Chromosome"/>
</dbReference>
<name>Q6AKX9_DESPS</name>
<dbReference type="GO" id="GO:0003676">
    <property type="term" value="F:nucleic acid binding"/>
    <property type="evidence" value="ECO:0007669"/>
    <property type="project" value="InterPro"/>
</dbReference>
<dbReference type="OrthoDB" id="5489421at2"/>
<accession>Q6AKX9</accession>
<dbReference type="InterPro" id="IPR029063">
    <property type="entry name" value="SAM-dependent_MTases_sf"/>
</dbReference>
<dbReference type="InterPro" id="IPR002052">
    <property type="entry name" value="DNA_methylase_N6_adenine_CS"/>
</dbReference>
<dbReference type="CDD" id="cd02440">
    <property type="entry name" value="AdoMet_MTases"/>
    <property type="match status" value="1"/>
</dbReference>
<reference evidence="5" key="1">
    <citation type="journal article" date="2004" name="Environ. Microbiol.">
        <title>The genome of Desulfotalea psychrophila, a sulfate-reducing bacterium from permanently cold Arctic sediments.</title>
        <authorList>
            <person name="Rabus R."/>
            <person name="Ruepp A."/>
            <person name="Frickey T."/>
            <person name="Rattei T."/>
            <person name="Fartmann B."/>
            <person name="Stark M."/>
            <person name="Bauer M."/>
            <person name="Zibat A."/>
            <person name="Lombardot T."/>
            <person name="Becker I."/>
            <person name="Amann J."/>
            <person name="Gellner K."/>
            <person name="Teeling H."/>
            <person name="Leuschner W.D."/>
            <person name="Gloeckner F.-O."/>
            <person name="Lupas A.N."/>
            <person name="Amann R."/>
            <person name="Klenk H.-P."/>
        </authorList>
    </citation>
    <scope>NUCLEOTIDE SEQUENCE [LARGE SCALE GENOMIC DNA]</scope>
    <source>
        <strain evidence="5">DSM 12343 / LSv54</strain>
    </source>
</reference>
<dbReference type="KEGG" id="dps:DP2267"/>
<keyword evidence="1" id="KW-0489">Methyltransferase</keyword>
<keyword evidence="2" id="KW-0949">S-adenosyl-L-methionine</keyword>
<dbReference type="PANTHER" id="PTHR47739">
    <property type="entry name" value="TRNA1(VAL) (ADENINE(37)-N6)-METHYLTRANSFERASE"/>
    <property type="match status" value="1"/>
</dbReference>
<evidence type="ECO:0000256" key="2">
    <source>
        <dbReference type="ARBA" id="ARBA00022691"/>
    </source>
</evidence>
<feature type="domain" description="Methyltransferase small" evidence="3">
    <location>
        <begin position="48"/>
        <end position="136"/>
    </location>
</feature>
<dbReference type="GO" id="GO:0008170">
    <property type="term" value="F:N-methyltransferase activity"/>
    <property type="evidence" value="ECO:0007669"/>
    <property type="project" value="UniProtKB-ARBA"/>
</dbReference>
<dbReference type="PROSITE" id="PS00092">
    <property type="entry name" value="N6_MTASE"/>
    <property type="match status" value="1"/>
</dbReference>
<keyword evidence="5" id="KW-1185">Reference proteome</keyword>
<dbReference type="InterPro" id="IPR007848">
    <property type="entry name" value="Small_mtfrase_dom"/>
</dbReference>